<comment type="subcellular location">
    <subcellularLocation>
        <location evidence="2">Cleavage furrow</location>
    </subcellularLocation>
    <subcellularLocation>
        <location evidence="1">Midbody</location>
    </subcellularLocation>
    <subcellularLocation>
        <location evidence="3">Recycling endosome membrane</location>
        <topology evidence="3">Peripheral membrane protein</topology>
    </subcellularLocation>
</comment>
<dbReference type="InterPro" id="IPR037245">
    <property type="entry name" value="FIP-RBD_C_sf"/>
</dbReference>
<keyword evidence="8" id="KW-0472">Membrane</keyword>
<dbReference type="Gene3D" id="1.10.238.10">
    <property type="entry name" value="EF-hand"/>
    <property type="match status" value="1"/>
</dbReference>
<proteinExistence type="predicted"/>
<dbReference type="SUPFAM" id="SSF47473">
    <property type="entry name" value="EF-hand"/>
    <property type="match status" value="1"/>
</dbReference>
<feature type="region of interest" description="Disordered" evidence="10">
    <location>
        <begin position="1"/>
        <end position="69"/>
    </location>
</feature>
<evidence type="ECO:0000256" key="6">
    <source>
        <dbReference type="ARBA" id="ARBA00022753"/>
    </source>
</evidence>
<feature type="domain" description="EF-hand" evidence="11">
    <location>
        <begin position="519"/>
        <end position="554"/>
    </location>
</feature>
<dbReference type="InterPro" id="IPR051977">
    <property type="entry name" value="Rab11-interacting_regulator"/>
</dbReference>
<evidence type="ECO:0000256" key="9">
    <source>
        <dbReference type="ARBA" id="ARBA00023306"/>
    </source>
</evidence>
<keyword evidence="9" id="KW-0131">Cell cycle</keyword>
<dbReference type="InterPro" id="IPR057316">
    <property type="entry name" value="Rab11-FIP3/4_dom"/>
</dbReference>
<feature type="compositionally biased region" description="Acidic residues" evidence="10">
    <location>
        <begin position="221"/>
        <end position="236"/>
    </location>
</feature>
<keyword evidence="14" id="KW-1185">Reference proteome</keyword>
<feature type="region of interest" description="Disordered" evidence="10">
    <location>
        <begin position="432"/>
        <end position="463"/>
    </location>
</feature>
<protein>
    <submittedName>
        <fullName evidence="13">RAB11 family interacting protein 3 (class II)</fullName>
    </submittedName>
</protein>
<dbReference type="Pfam" id="PF25450">
    <property type="entry name" value="Rab11-FIP3"/>
    <property type="match status" value="1"/>
</dbReference>
<keyword evidence="4" id="KW-0813">Transport</keyword>
<evidence type="ECO:0000256" key="2">
    <source>
        <dbReference type="ARBA" id="ARBA00004626"/>
    </source>
</evidence>
<evidence type="ECO:0000256" key="7">
    <source>
        <dbReference type="ARBA" id="ARBA00023054"/>
    </source>
</evidence>
<evidence type="ECO:0000256" key="1">
    <source>
        <dbReference type="ARBA" id="ARBA00004214"/>
    </source>
</evidence>
<reference evidence="13" key="3">
    <citation type="submission" date="2025-09" db="UniProtKB">
        <authorList>
            <consortium name="Ensembl"/>
        </authorList>
    </citation>
    <scope>IDENTIFICATION</scope>
</reference>
<dbReference type="GO" id="GO:0051301">
    <property type="term" value="P:cell division"/>
    <property type="evidence" value="ECO:0007669"/>
    <property type="project" value="UniProtKB-KW"/>
</dbReference>
<dbReference type="GO" id="GO:0005509">
    <property type="term" value="F:calcium ion binding"/>
    <property type="evidence" value="ECO:0007669"/>
    <property type="project" value="InterPro"/>
</dbReference>
<feature type="compositionally biased region" description="Basic and acidic residues" evidence="10">
    <location>
        <begin position="723"/>
        <end position="749"/>
    </location>
</feature>
<name>A0AAQ4PBH9_GASAC</name>
<dbReference type="PROSITE" id="PS51511">
    <property type="entry name" value="FIP_RBD"/>
    <property type="match status" value="1"/>
</dbReference>
<dbReference type="Proteomes" id="UP000007635">
    <property type="component" value="Chromosome V"/>
</dbReference>
<accession>A0AAQ4PBH9</accession>
<dbReference type="Gene3D" id="1.20.5.2440">
    <property type="match status" value="1"/>
</dbReference>
<dbReference type="PANTHER" id="PTHR15726">
    <property type="entry name" value="RAB11-FAMILY INTERACTING PROTEIN"/>
    <property type="match status" value="1"/>
</dbReference>
<evidence type="ECO:0000256" key="5">
    <source>
        <dbReference type="ARBA" id="ARBA00022618"/>
    </source>
</evidence>
<evidence type="ECO:0000256" key="4">
    <source>
        <dbReference type="ARBA" id="ARBA00022448"/>
    </source>
</evidence>
<keyword evidence="7" id="KW-0175">Coiled coil</keyword>
<evidence type="ECO:0000259" key="12">
    <source>
        <dbReference type="PROSITE" id="PS51511"/>
    </source>
</evidence>
<feature type="region of interest" description="Disordered" evidence="10">
    <location>
        <begin position="723"/>
        <end position="761"/>
    </location>
</feature>
<dbReference type="CDD" id="cd14686">
    <property type="entry name" value="bZIP"/>
    <property type="match status" value="1"/>
</dbReference>
<sequence>MEASALSGPLGHSQWDSEHASPLGFHPPGSDNGEELCPDEGGQTGLDFRDDDDRAQAFQQSEGGGIYQDRPVELDNLINMLDFSCGDVQFEGDQSENSKAPLHDASLIESVSDERPELPDELNDYALSWLFSPKLTDVVGKVTAREDPSLTPEDLLETSNAFSAQLISLSPPLSPSKPPDRHSETNTGGPFLLVDLLSNGLSCLPPESSGELNPQGVSEELVDLSQEEGVEGEEEAGLSPSQRKETLSHETRDKGSFPDQVTDLPLTCSRSQQGLPENHLPPDKVHTPPRRLEGSVSLLDLKVPDCDSSLSLRPASPPALIRTGVALDLSTEECEGGHGGAAVNRSVTSERRGENDSFALRLSAEASSAEPSSLTGPPAEDVFIRGGFICSVESGSTDLMEENICSEAQNQGNQAMALDLCLTAEEVHDEETWDLKPGPDVQNGSVLHPSDEERTTDGDRLDGTDCREVASFDFSVEDLHASSPEAGWTSEQTVETISLSKMVVDDSLPMVSAVNAREEDASPLKAVFDALDQDGDGFVRIEEFMEFAAAYGADQVKDLTKFLDPSGLGRVSSKKVARHLLQNSSMTLDTMSDLTRDILELADNDITDKVLLLERRVAELEKESESSGEHHARLRQDNLHLVHRANALEEQLKEQELHADEQLQQEARRHKEALVKLERERGLELENLQARLQQLDEENSELRSCVPCLRANIERLEEEKRKLQDETDAMADKLEEETESRRKMADKLSHERHHSGKEKECTQELIEDLRKQLEHLQLYKLEAEAKRGRTPGAGLQEYQTRTREAELEQEIKRLKQDNRSLKEQNDELNGQIINLSIQGAKNLMSASFSDSLAAEINNVSRVELMETVHKQEEINYRLQDYIDKIIVAIMECNPSILEVK</sequence>
<feature type="region of interest" description="Disordered" evidence="10">
    <location>
        <begin position="221"/>
        <end position="290"/>
    </location>
</feature>
<dbReference type="PANTHER" id="PTHR15726:SF6">
    <property type="entry name" value="RAB11 FAMILY-INTERACTING PROTEIN 3"/>
    <property type="match status" value="1"/>
</dbReference>
<evidence type="ECO:0000313" key="14">
    <source>
        <dbReference type="Proteomes" id="UP000007635"/>
    </source>
</evidence>
<dbReference type="InterPro" id="IPR011992">
    <property type="entry name" value="EF-hand-dom_pair"/>
</dbReference>
<feature type="compositionally biased region" description="Basic and acidic residues" evidence="10">
    <location>
        <begin position="449"/>
        <end position="463"/>
    </location>
</feature>
<dbReference type="PROSITE" id="PS50222">
    <property type="entry name" value="EF_HAND_2"/>
    <property type="match status" value="1"/>
</dbReference>
<dbReference type="GeneTree" id="ENSGT00440000033742"/>
<keyword evidence="5" id="KW-0132">Cell division</keyword>
<dbReference type="FunFam" id="1.20.5.2440:FF:000001">
    <property type="entry name" value="RAB11 family interacting protein 4"/>
    <property type="match status" value="1"/>
</dbReference>
<reference evidence="13 14" key="1">
    <citation type="journal article" date="2021" name="G3 (Bethesda)">
        <title>Improved contiguity of the threespine stickleback genome using long-read sequencing.</title>
        <authorList>
            <person name="Nath S."/>
            <person name="Shaw D.E."/>
            <person name="White M.A."/>
        </authorList>
    </citation>
    <scope>NUCLEOTIDE SEQUENCE [LARGE SCALE GENOMIC DNA]</scope>
    <source>
        <strain evidence="13 14">Lake Benthic</strain>
    </source>
</reference>
<dbReference type="SUPFAM" id="SSF144270">
    <property type="entry name" value="Eferin C-derminal domain-like"/>
    <property type="match status" value="1"/>
</dbReference>
<reference evidence="13" key="2">
    <citation type="submission" date="2025-08" db="UniProtKB">
        <authorList>
            <consortium name="Ensembl"/>
        </authorList>
    </citation>
    <scope>IDENTIFICATION</scope>
</reference>
<dbReference type="GO" id="GO:0032465">
    <property type="term" value="P:regulation of cytokinesis"/>
    <property type="evidence" value="ECO:0007669"/>
    <property type="project" value="TreeGrafter"/>
</dbReference>
<dbReference type="GO" id="GO:0030139">
    <property type="term" value="C:endocytic vesicle"/>
    <property type="evidence" value="ECO:0007669"/>
    <property type="project" value="TreeGrafter"/>
</dbReference>
<organism evidence="13 14">
    <name type="scientific">Gasterosteus aculeatus aculeatus</name>
    <name type="common">three-spined stickleback</name>
    <dbReference type="NCBI Taxonomy" id="481459"/>
    <lineage>
        <taxon>Eukaryota</taxon>
        <taxon>Metazoa</taxon>
        <taxon>Chordata</taxon>
        <taxon>Craniata</taxon>
        <taxon>Vertebrata</taxon>
        <taxon>Euteleostomi</taxon>
        <taxon>Actinopterygii</taxon>
        <taxon>Neopterygii</taxon>
        <taxon>Teleostei</taxon>
        <taxon>Neoteleostei</taxon>
        <taxon>Acanthomorphata</taxon>
        <taxon>Eupercaria</taxon>
        <taxon>Perciformes</taxon>
        <taxon>Cottioidei</taxon>
        <taxon>Gasterosteales</taxon>
        <taxon>Gasterosteidae</taxon>
        <taxon>Gasterosteus</taxon>
    </lineage>
</organism>
<dbReference type="InterPro" id="IPR019018">
    <property type="entry name" value="Rab-bd_FIP-RBD"/>
</dbReference>
<feature type="region of interest" description="Disordered" evidence="10">
    <location>
        <begin position="333"/>
        <end position="354"/>
    </location>
</feature>
<feature type="compositionally biased region" description="Basic and acidic residues" evidence="10">
    <location>
        <begin position="242"/>
        <end position="256"/>
    </location>
</feature>
<dbReference type="GO" id="GO:0032154">
    <property type="term" value="C:cleavage furrow"/>
    <property type="evidence" value="ECO:0007669"/>
    <property type="project" value="UniProtKB-SubCell"/>
</dbReference>
<evidence type="ECO:0000256" key="8">
    <source>
        <dbReference type="ARBA" id="ARBA00023136"/>
    </source>
</evidence>
<feature type="compositionally biased region" description="Basic and acidic residues" evidence="10">
    <location>
        <begin position="280"/>
        <end position="290"/>
    </location>
</feature>
<dbReference type="AlphaFoldDB" id="A0AAQ4PBH9"/>
<feature type="region of interest" description="Disordered" evidence="10">
    <location>
        <begin position="168"/>
        <end position="191"/>
    </location>
</feature>
<dbReference type="Pfam" id="PF09457">
    <property type="entry name" value="RBD-FIP"/>
    <property type="match status" value="1"/>
</dbReference>
<evidence type="ECO:0000256" key="3">
    <source>
        <dbReference type="ARBA" id="ARBA00004654"/>
    </source>
</evidence>
<dbReference type="GO" id="GO:0030496">
    <property type="term" value="C:midbody"/>
    <property type="evidence" value="ECO:0007669"/>
    <property type="project" value="UniProtKB-SubCell"/>
</dbReference>
<feature type="domain" description="FIP-RBD" evidence="12">
    <location>
        <begin position="838"/>
        <end position="900"/>
    </location>
</feature>
<dbReference type="InterPro" id="IPR002048">
    <property type="entry name" value="EF_hand_dom"/>
</dbReference>
<dbReference type="GO" id="GO:0032456">
    <property type="term" value="P:endocytic recycling"/>
    <property type="evidence" value="ECO:0007669"/>
    <property type="project" value="TreeGrafter"/>
</dbReference>
<keyword evidence="6" id="KW-0967">Endosome</keyword>
<evidence type="ECO:0000256" key="10">
    <source>
        <dbReference type="SAM" id="MobiDB-lite"/>
    </source>
</evidence>
<evidence type="ECO:0000259" key="11">
    <source>
        <dbReference type="PROSITE" id="PS50222"/>
    </source>
</evidence>
<evidence type="ECO:0000313" key="13">
    <source>
        <dbReference type="Ensembl" id="ENSGACP00000036205.1"/>
    </source>
</evidence>
<dbReference type="Ensembl" id="ENSGACT00000039461.1">
    <property type="protein sequence ID" value="ENSGACP00000036205.1"/>
    <property type="gene ID" value="ENSGACG00000008461.2"/>
</dbReference>
<dbReference type="GO" id="GO:0055038">
    <property type="term" value="C:recycling endosome membrane"/>
    <property type="evidence" value="ECO:0007669"/>
    <property type="project" value="UniProtKB-SubCell"/>
</dbReference>